<dbReference type="GO" id="GO:0042732">
    <property type="term" value="P:D-xylose metabolic process"/>
    <property type="evidence" value="ECO:0007669"/>
    <property type="project" value="UniProtKB-KW"/>
</dbReference>
<evidence type="ECO:0000313" key="10">
    <source>
        <dbReference type="Proteomes" id="UP000033725"/>
    </source>
</evidence>
<dbReference type="CDD" id="cd07804">
    <property type="entry name" value="ASKHA_NBD_FGGY_RrXK-like"/>
    <property type="match status" value="1"/>
</dbReference>
<evidence type="ECO:0000256" key="5">
    <source>
        <dbReference type="RuleBase" id="RU003733"/>
    </source>
</evidence>
<dbReference type="PANTHER" id="PTHR43095:SF5">
    <property type="entry name" value="XYLULOSE KINASE"/>
    <property type="match status" value="1"/>
</dbReference>
<dbReference type="OrthoDB" id="9782710at2"/>
<reference evidence="9 10" key="1">
    <citation type="submission" date="2015-02" db="EMBL/GenBank/DDBJ databases">
        <title>Draft genome sequences of ten Microbacterium spp. with emphasis on heavy metal contaminated environments.</title>
        <authorList>
            <person name="Corretto E."/>
        </authorList>
    </citation>
    <scope>NUCLEOTIDE SEQUENCE [LARGE SCALE GENOMIC DNA]</scope>
    <source>
        <strain evidence="9 10">BEL163</strain>
    </source>
</reference>
<dbReference type="InterPro" id="IPR000577">
    <property type="entry name" value="Carb_kinase_FGGY"/>
</dbReference>
<gene>
    <name evidence="9" type="primary">xylB_3</name>
    <name evidence="9" type="ORF">RN51_02067</name>
</gene>
<evidence type="ECO:0000313" key="9">
    <source>
        <dbReference type="EMBL" id="KJL22187.1"/>
    </source>
</evidence>
<evidence type="ECO:0000256" key="6">
    <source>
        <dbReference type="SAM" id="MobiDB-lite"/>
    </source>
</evidence>
<evidence type="ECO:0000256" key="4">
    <source>
        <dbReference type="ARBA" id="ARBA00022777"/>
    </source>
</evidence>
<dbReference type="PATRIC" id="fig|82380.10.peg.2078"/>
<evidence type="ECO:0000259" key="7">
    <source>
        <dbReference type="Pfam" id="PF00370"/>
    </source>
</evidence>
<comment type="similarity">
    <text evidence="1 5">Belongs to the FGGY kinase family.</text>
</comment>
<dbReference type="Pfam" id="PF00370">
    <property type="entry name" value="FGGY_N"/>
    <property type="match status" value="1"/>
</dbReference>
<feature type="region of interest" description="Disordered" evidence="6">
    <location>
        <begin position="490"/>
        <end position="530"/>
    </location>
</feature>
<dbReference type="InterPro" id="IPR018484">
    <property type="entry name" value="FGGY_N"/>
</dbReference>
<dbReference type="AlphaFoldDB" id="A0A0F0KMS8"/>
<dbReference type="EMBL" id="JYIV01000026">
    <property type="protein sequence ID" value="KJL22187.1"/>
    <property type="molecule type" value="Genomic_DNA"/>
</dbReference>
<keyword evidence="3 5" id="KW-0808">Transferase</keyword>
<dbReference type="Gene3D" id="3.30.420.40">
    <property type="match status" value="2"/>
</dbReference>
<sequence length="530" mass="55947">MRCTLGVDIGTSSSKGVLVGADGEILASATRAHEVQRPRTGWVEMDAAIWWDEFVAIARELLDVVPDAEIVGVGVSGMGPCILLADEDDRPVRSAILYGVDTRATAQIEQLTQDLGVEEITRVGGSTLTSQAGGPKIVWIGDEEPEARARARRLYMPASWLVRKLTGVYVLDHQSASQVSPLYDIEGERWHDPWWARYASGIQQPPLRWAGEIAGEITGDAAAVTGIPAGTPVIAGTIDAWTEAVSVGAHEVGDLMLMYGTTMFMVFTNGAETLRTPSMWTTAGAFAGTRNLAGGLSTSGALTAWLTGLTGADYPELLAEAAASGAGARGLLMLPYFAGERTPIQDPDARGVIAGLTLEHTRGDLYRAALEATALGVRHNIETMRAAGADIRRIVAVGGGTQGRLWLQIVSDATGLTQEVPATTIGASYGAAFLAATATAETGDTPSISDWNPTSELISADGELRSLYDTLFDRYVRLYEGSRSVVHELAAAQRGTPSTRATPTIPNPTPNPTPPNPTTTNPTPTATEAP</sequence>
<dbReference type="InterPro" id="IPR018483">
    <property type="entry name" value="Carb_kinase_FGGY_CS"/>
</dbReference>
<proteinExistence type="inferred from homology"/>
<evidence type="ECO:0000259" key="8">
    <source>
        <dbReference type="Pfam" id="PF02782"/>
    </source>
</evidence>
<evidence type="ECO:0000256" key="3">
    <source>
        <dbReference type="ARBA" id="ARBA00022679"/>
    </source>
</evidence>
<dbReference type="EC" id="2.7.1.17" evidence="9"/>
<feature type="domain" description="Carbohydrate kinase FGGY C-terminal" evidence="8">
    <location>
        <begin position="256"/>
        <end position="438"/>
    </location>
</feature>
<feature type="domain" description="Carbohydrate kinase FGGY N-terminal" evidence="7">
    <location>
        <begin position="4"/>
        <end position="241"/>
    </location>
</feature>
<dbReference type="Proteomes" id="UP000033725">
    <property type="component" value="Unassembled WGS sequence"/>
</dbReference>
<dbReference type="PANTHER" id="PTHR43095">
    <property type="entry name" value="SUGAR KINASE"/>
    <property type="match status" value="1"/>
</dbReference>
<dbReference type="InterPro" id="IPR018485">
    <property type="entry name" value="FGGY_C"/>
</dbReference>
<keyword evidence="2" id="KW-0119">Carbohydrate metabolism</keyword>
<dbReference type="GO" id="GO:0004856">
    <property type="term" value="F:D-xylulokinase activity"/>
    <property type="evidence" value="ECO:0007669"/>
    <property type="project" value="UniProtKB-EC"/>
</dbReference>
<dbReference type="InterPro" id="IPR043129">
    <property type="entry name" value="ATPase_NBD"/>
</dbReference>
<dbReference type="PIRSF" id="PIRSF000538">
    <property type="entry name" value="GlpK"/>
    <property type="match status" value="1"/>
</dbReference>
<dbReference type="PROSITE" id="PS00445">
    <property type="entry name" value="FGGY_KINASES_2"/>
    <property type="match status" value="1"/>
</dbReference>
<dbReference type="Pfam" id="PF02782">
    <property type="entry name" value="FGGY_C"/>
    <property type="match status" value="1"/>
</dbReference>
<dbReference type="InterPro" id="IPR050406">
    <property type="entry name" value="FGGY_Carb_Kinase"/>
</dbReference>
<evidence type="ECO:0000256" key="2">
    <source>
        <dbReference type="ARBA" id="ARBA00022629"/>
    </source>
</evidence>
<feature type="compositionally biased region" description="Low complexity" evidence="6">
    <location>
        <begin position="518"/>
        <end position="530"/>
    </location>
</feature>
<name>A0A0F0KMS8_9MICO</name>
<feature type="compositionally biased region" description="Pro residues" evidence="6">
    <location>
        <begin position="505"/>
        <end position="517"/>
    </location>
</feature>
<organism evidence="9 10">
    <name type="scientific">Microbacterium oxydans</name>
    <dbReference type="NCBI Taxonomy" id="82380"/>
    <lineage>
        <taxon>Bacteria</taxon>
        <taxon>Bacillati</taxon>
        <taxon>Actinomycetota</taxon>
        <taxon>Actinomycetes</taxon>
        <taxon>Micrococcales</taxon>
        <taxon>Microbacteriaceae</taxon>
        <taxon>Microbacterium</taxon>
    </lineage>
</organism>
<accession>A0A0F0KMS8</accession>
<dbReference type="RefSeq" id="WP_082066547.1">
    <property type="nucleotide sequence ID" value="NZ_JYIV01000026.1"/>
</dbReference>
<protein>
    <submittedName>
        <fullName evidence="9">Xylulose kinase</fullName>
        <ecNumber evidence="9">2.7.1.17</ecNumber>
    </submittedName>
</protein>
<evidence type="ECO:0000256" key="1">
    <source>
        <dbReference type="ARBA" id="ARBA00009156"/>
    </source>
</evidence>
<keyword evidence="4 5" id="KW-0418">Kinase</keyword>
<comment type="caution">
    <text evidence="9">The sequence shown here is derived from an EMBL/GenBank/DDBJ whole genome shotgun (WGS) entry which is preliminary data.</text>
</comment>
<keyword evidence="2" id="KW-0859">Xylose metabolism</keyword>
<dbReference type="SUPFAM" id="SSF53067">
    <property type="entry name" value="Actin-like ATPase domain"/>
    <property type="match status" value="2"/>
</dbReference>